<keyword evidence="6 7" id="KW-0472">Membrane</keyword>
<feature type="compositionally biased region" description="Low complexity" evidence="8">
    <location>
        <begin position="64"/>
        <end position="83"/>
    </location>
</feature>
<keyword evidence="4 7" id="KW-0812">Transmembrane</keyword>
<dbReference type="AlphaFoldDB" id="A0A388K1A3"/>
<feature type="compositionally biased region" description="Low complexity" evidence="8">
    <location>
        <begin position="142"/>
        <end position="152"/>
    </location>
</feature>
<reference evidence="9 10" key="1">
    <citation type="journal article" date="2018" name="Cell">
        <title>The Chara Genome: Secondary Complexity and Implications for Plant Terrestrialization.</title>
        <authorList>
            <person name="Nishiyama T."/>
            <person name="Sakayama H."/>
            <person name="Vries J.D."/>
            <person name="Buschmann H."/>
            <person name="Saint-Marcoux D."/>
            <person name="Ullrich K.K."/>
            <person name="Haas F.B."/>
            <person name="Vanderstraeten L."/>
            <person name="Becker D."/>
            <person name="Lang D."/>
            <person name="Vosolsobe S."/>
            <person name="Rombauts S."/>
            <person name="Wilhelmsson P.K.I."/>
            <person name="Janitza P."/>
            <person name="Kern R."/>
            <person name="Heyl A."/>
            <person name="Rumpler F."/>
            <person name="Villalobos L.I.A.C."/>
            <person name="Clay J.M."/>
            <person name="Skokan R."/>
            <person name="Toyoda A."/>
            <person name="Suzuki Y."/>
            <person name="Kagoshima H."/>
            <person name="Schijlen E."/>
            <person name="Tajeshwar N."/>
            <person name="Catarino B."/>
            <person name="Hetherington A.J."/>
            <person name="Saltykova A."/>
            <person name="Bonnot C."/>
            <person name="Breuninger H."/>
            <person name="Symeonidi A."/>
            <person name="Radhakrishnan G.V."/>
            <person name="Van Nieuwerburgh F."/>
            <person name="Deforce D."/>
            <person name="Chang C."/>
            <person name="Karol K.G."/>
            <person name="Hedrich R."/>
            <person name="Ulvskov P."/>
            <person name="Glockner G."/>
            <person name="Delwiche C.F."/>
            <person name="Petrasek J."/>
            <person name="Van de Peer Y."/>
            <person name="Friml J."/>
            <person name="Beilby M."/>
            <person name="Dolan L."/>
            <person name="Kohara Y."/>
            <person name="Sugano S."/>
            <person name="Fujiyama A."/>
            <person name="Delaux P.-M."/>
            <person name="Quint M."/>
            <person name="TheiBen G."/>
            <person name="Hagemann M."/>
            <person name="Harholt J."/>
            <person name="Dunand C."/>
            <person name="Zachgo S."/>
            <person name="Langdale J."/>
            <person name="Maumus F."/>
            <person name="Straeten D.V.D."/>
            <person name="Gould S.B."/>
            <person name="Rensing S.A."/>
        </authorList>
    </citation>
    <scope>NUCLEOTIDE SEQUENCE [LARGE SCALE GENOMIC DNA]</scope>
    <source>
        <strain evidence="9 10">S276</strain>
    </source>
</reference>
<dbReference type="GO" id="GO:0016020">
    <property type="term" value="C:membrane"/>
    <property type="evidence" value="ECO:0007669"/>
    <property type="project" value="UniProtKB-SubCell"/>
</dbReference>
<dbReference type="Pfam" id="PF03208">
    <property type="entry name" value="PRA1"/>
    <property type="match status" value="1"/>
</dbReference>
<evidence type="ECO:0000313" key="10">
    <source>
        <dbReference type="Proteomes" id="UP000265515"/>
    </source>
</evidence>
<comment type="function">
    <text evidence="1 7">May be involved in both secretory and endocytic intracellular trafficking in the endosomal/prevacuolar compartments.</text>
</comment>
<dbReference type="GO" id="GO:0005794">
    <property type="term" value="C:Golgi apparatus"/>
    <property type="evidence" value="ECO:0007669"/>
    <property type="project" value="TreeGrafter"/>
</dbReference>
<evidence type="ECO:0000256" key="4">
    <source>
        <dbReference type="ARBA" id="ARBA00022692"/>
    </source>
</evidence>
<proteinExistence type="inferred from homology"/>
<dbReference type="GO" id="GO:0016192">
    <property type="term" value="P:vesicle-mediated transport"/>
    <property type="evidence" value="ECO:0007669"/>
    <property type="project" value="TreeGrafter"/>
</dbReference>
<name>A0A388K1A3_CHABU</name>
<feature type="region of interest" description="Disordered" evidence="8">
    <location>
        <begin position="129"/>
        <end position="152"/>
    </location>
</feature>
<comment type="similarity">
    <text evidence="3 7">Belongs to the PRA1 family.</text>
</comment>
<dbReference type="PANTHER" id="PTHR19317:SF1">
    <property type="entry name" value="PRA1 FAMILY PROTEIN H"/>
    <property type="match status" value="1"/>
</dbReference>
<keyword evidence="10" id="KW-1185">Reference proteome</keyword>
<evidence type="ECO:0000256" key="2">
    <source>
        <dbReference type="ARBA" id="ARBA00004141"/>
    </source>
</evidence>
<dbReference type="PANTHER" id="PTHR19317">
    <property type="entry name" value="PRENYLATED RAB ACCEPTOR 1-RELATED"/>
    <property type="match status" value="1"/>
</dbReference>
<protein>
    <recommendedName>
        <fullName evidence="7">PRA1 family protein</fullName>
    </recommendedName>
</protein>
<evidence type="ECO:0000256" key="8">
    <source>
        <dbReference type="SAM" id="MobiDB-lite"/>
    </source>
</evidence>
<dbReference type="EMBL" id="BFEA01000043">
    <property type="protein sequence ID" value="GBG63818.1"/>
    <property type="molecule type" value="Genomic_DNA"/>
</dbReference>
<comment type="subcellular location">
    <subcellularLocation>
        <location evidence="2 7">Membrane</location>
        <topology evidence="2 7">Multi-pass membrane protein</topology>
    </subcellularLocation>
</comment>
<dbReference type="InterPro" id="IPR004895">
    <property type="entry name" value="Prenylated_rab_accept_PRA1"/>
</dbReference>
<feature type="transmembrane region" description="Helical" evidence="7">
    <location>
        <begin position="249"/>
        <end position="270"/>
    </location>
</feature>
<feature type="transmembrane region" description="Helical" evidence="7">
    <location>
        <begin position="174"/>
        <end position="190"/>
    </location>
</feature>
<organism evidence="9 10">
    <name type="scientific">Chara braunii</name>
    <name type="common">Braun's stonewort</name>
    <dbReference type="NCBI Taxonomy" id="69332"/>
    <lineage>
        <taxon>Eukaryota</taxon>
        <taxon>Viridiplantae</taxon>
        <taxon>Streptophyta</taxon>
        <taxon>Charophyceae</taxon>
        <taxon>Charales</taxon>
        <taxon>Characeae</taxon>
        <taxon>Chara</taxon>
    </lineage>
</organism>
<evidence type="ECO:0000256" key="7">
    <source>
        <dbReference type="RuleBase" id="RU363107"/>
    </source>
</evidence>
<evidence type="ECO:0000256" key="6">
    <source>
        <dbReference type="ARBA" id="ARBA00023136"/>
    </source>
</evidence>
<evidence type="ECO:0000256" key="1">
    <source>
        <dbReference type="ARBA" id="ARBA00002501"/>
    </source>
</evidence>
<gene>
    <name evidence="9" type="ORF">CBR_g39602</name>
</gene>
<evidence type="ECO:0000256" key="3">
    <source>
        <dbReference type="ARBA" id="ARBA00006483"/>
    </source>
</evidence>
<dbReference type="OMA" id="IVMILHA"/>
<dbReference type="OrthoDB" id="779054at2759"/>
<keyword evidence="5 7" id="KW-1133">Transmembrane helix</keyword>
<dbReference type="Proteomes" id="UP000265515">
    <property type="component" value="Unassembled WGS sequence"/>
</dbReference>
<evidence type="ECO:0000313" key="9">
    <source>
        <dbReference type="EMBL" id="GBG63818.1"/>
    </source>
</evidence>
<comment type="caution">
    <text evidence="9">The sequence shown here is derived from an EMBL/GenBank/DDBJ whole genome shotgun (WGS) entry which is preliminary data.</text>
</comment>
<keyword evidence="7" id="KW-0813">Transport</keyword>
<sequence length="280" mass="31095">MAFEENPLSLSIPDPAFQSWLREVREHLMDEADDGDGQERERGKKRGVGLLWRRGSGGGGGRRGSSSSRSVHSAEHSISSRSSMPPPVGATSAMTTRDGFSFGSLWSIVDDLTYQDLTRSPCSWTDEFLSDGTVPTGGGGETSTSTSSPSYSSYSWPIDWEEAKLRLQINLRKFMGNYLVITLLVLLSVLCRKPIALLGLGFLMWVWGSFHSYVLRQRLDPQKTLYKGLRGMLWILTWVVALYCKLNVALMMSGFISLLFVGAHGSFRKLSPSSKVGRRR</sequence>
<evidence type="ECO:0000256" key="5">
    <source>
        <dbReference type="ARBA" id="ARBA00022989"/>
    </source>
</evidence>
<dbReference type="Gramene" id="GBG63818">
    <property type="protein sequence ID" value="GBG63818"/>
    <property type="gene ID" value="CBR_g39602"/>
</dbReference>
<feature type="transmembrane region" description="Helical" evidence="7">
    <location>
        <begin position="196"/>
        <end position="215"/>
    </location>
</feature>
<dbReference type="GO" id="GO:0005783">
    <property type="term" value="C:endoplasmic reticulum"/>
    <property type="evidence" value="ECO:0007669"/>
    <property type="project" value="TreeGrafter"/>
</dbReference>
<feature type="region of interest" description="Disordered" evidence="8">
    <location>
        <begin position="31"/>
        <end position="92"/>
    </location>
</feature>
<accession>A0A388K1A3</accession>